<dbReference type="AlphaFoldDB" id="J9FVP7"/>
<sequence>MQIKEGVYNIATGEDFVPAYYQKGYMASLLGVPIYIGTYC</sequence>
<organism evidence="1">
    <name type="scientific">gut metagenome</name>
    <dbReference type="NCBI Taxonomy" id="749906"/>
    <lineage>
        <taxon>unclassified sequences</taxon>
        <taxon>metagenomes</taxon>
        <taxon>organismal metagenomes</taxon>
    </lineage>
</organism>
<feature type="non-terminal residue" evidence="1">
    <location>
        <position position="40"/>
    </location>
</feature>
<proteinExistence type="predicted"/>
<evidence type="ECO:0000313" key="1">
    <source>
        <dbReference type="EMBL" id="EJW93647.1"/>
    </source>
</evidence>
<gene>
    <name evidence="1" type="ORF">EVA_18243</name>
</gene>
<reference evidence="1" key="1">
    <citation type="journal article" date="2012" name="PLoS ONE">
        <title>Gene sets for utilization of primary and secondary nutrition supplies in the distal gut of endangered iberian lynx.</title>
        <authorList>
            <person name="Alcaide M."/>
            <person name="Messina E."/>
            <person name="Richter M."/>
            <person name="Bargiela R."/>
            <person name="Peplies J."/>
            <person name="Huws S.A."/>
            <person name="Newbold C.J."/>
            <person name="Golyshin P.N."/>
            <person name="Simon M.A."/>
            <person name="Lopez G."/>
            <person name="Yakimov M.M."/>
            <person name="Ferrer M."/>
        </authorList>
    </citation>
    <scope>NUCLEOTIDE SEQUENCE</scope>
</reference>
<accession>J9FVP7</accession>
<protein>
    <submittedName>
        <fullName evidence="1">Uncharacterized protein</fullName>
    </submittedName>
</protein>
<comment type="caution">
    <text evidence="1">The sequence shown here is derived from an EMBL/GenBank/DDBJ whole genome shotgun (WGS) entry which is preliminary data.</text>
</comment>
<dbReference type="EMBL" id="AMCI01006851">
    <property type="protein sequence ID" value="EJW93647.1"/>
    <property type="molecule type" value="Genomic_DNA"/>
</dbReference>
<name>J9FVP7_9ZZZZ</name>